<protein>
    <recommendedName>
        <fullName evidence="3">Chemotaxis protein</fullName>
    </recommendedName>
</protein>
<organism evidence="1 2">
    <name type="scientific">Nostoc minutum NIES-26</name>
    <dbReference type="NCBI Taxonomy" id="1844469"/>
    <lineage>
        <taxon>Bacteria</taxon>
        <taxon>Bacillati</taxon>
        <taxon>Cyanobacteriota</taxon>
        <taxon>Cyanophyceae</taxon>
        <taxon>Nostocales</taxon>
        <taxon>Nostocaceae</taxon>
        <taxon>Nostoc</taxon>
    </lineage>
</organism>
<evidence type="ECO:0008006" key="3">
    <source>
        <dbReference type="Google" id="ProtNLM"/>
    </source>
</evidence>
<dbReference type="Proteomes" id="UP000252107">
    <property type="component" value="Unassembled WGS sequence"/>
</dbReference>
<dbReference type="EMBL" id="LXQD01000065">
    <property type="protein sequence ID" value="RCJ39716.1"/>
    <property type="molecule type" value="Genomic_DNA"/>
</dbReference>
<dbReference type="PROSITE" id="PS51257">
    <property type="entry name" value="PROKAR_LIPOPROTEIN"/>
    <property type="match status" value="1"/>
</dbReference>
<keyword evidence="2" id="KW-1185">Reference proteome</keyword>
<sequence length="159" mass="17198">MSVWCKYIVIAPVSLSIALLVTGCSENKASQCQRLIQVVNEGNSLIDQKKGQQVITTMQLSRDLEAVTASLEELNLADPKMKELQSRFIKVFKNLSQAIAKAARALGAAKTAEASASGREKIQKARTEIDTALTAAAKTAGKESDALVNELNKYCRQAE</sequence>
<evidence type="ECO:0000313" key="1">
    <source>
        <dbReference type="EMBL" id="RCJ39716.1"/>
    </source>
</evidence>
<comment type="caution">
    <text evidence="1">The sequence shown here is derived from an EMBL/GenBank/DDBJ whole genome shotgun (WGS) entry which is preliminary data.</text>
</comment>
<proteinExistence type="predicted"/>
<reference evidence="1" key="1">
    <citation type="submission" date="2016-04" db="EMBL/GenBank/DDBJ databases">
        <authorList>
            <person name="Tabuchi Yagui T.R."/>
        </authorList>
    </citation>
    <scope>NUCLEOTIDE SEQUENCE [LARGE SCALE GENOMIC DNA]</scope>
    <source>
        <strain evidence="1">NIES-26</strain>
    </source>
</reference>
<dbReference type="AlphaFoldDB" id="A0A367RT14"/>
<evidence type="ECO:0000313" key="2">
    <source>
        <dbReference type="Proteomes" id="UP000252107"/>
    </source>
</evidence>
<gene>
    <name evidence="1" type="ORF">A6770_11565</name>
</gene>
<name>A0A367RT14_9NOSO</name>
<accession>A0A367RT14</accession>